<dbReference type="FunFam" id="3.40.50.720:FF:000084">
    <property type="entry name" value="Short-chain dehydrogenase reductase"/>
    <property type="match status" value="1"/>
</dbReference>
<comment type="caution">
    <text evidence="4">The sequence shown here is derived from an EMBL/GenBank/DDBJ whole genome shotgun (WGS) entry which is preliminary data.</text>
</comment>
<dbReference type="PRINTS" id="PR00081">
    <property type="entry name" value="GDHRDH"/>
</dbReference>
<dbReference type="AlphaFoldDB" id="A0A6B1DNR1"/>
<dbReference type="Gene3D" id="3.40.50.720">
    <property type="entry name" value="NAD(P)-binding Rossmann-like Domain"/>
    <property type="match status" value="1"/>
</dbReference>
<protein>
    <submittedName>
        <fullName evidence="4">SDR family oxidoreductase</fullName>
    </submittedName>
</protein>
<comment type="similarity">
    <text evidence="1">Belongs to the short-chain dehydrogenases/reductases (SDR) family.</text>
</comment>
<evidence type="ECO:0000256" key="1">
    <source>
        <dbReference type="ARBA" id="ARBA00006484"/>
    </source>
</evidence>
<dbReference type="GO" id="GO:0016491">
    <property type="term" value="F:oxidoreductase activity"/>
    <property type="evidence" value="ECO:0007669"/>
    <property type="project" value="UniProtKB-KW"/>
</dbReference>
<evidence type="ECO:0000256" key="2">
    <source>
        <dbReference type="ARBA" id="ARBA00023002"/>
    </source>
</evidence>
<sequence length="268" mass="28716">MKQPNSSPVASSLIDLTGLSVLITGGAGAIGRVMVRVLAEHGAQVRVVDIEPEDKIKAALDSAGVVDEGVDCSQVDCTSEAEVNAFFAELACAEQMPQVVCCHAGLVRPGPIETFSTKDFEETLDLNLGSAFLVSRAAVEQWLAMDMSGHLIYTTSWVQDVPWPEITAYTTSKSALRTLMRGYARELADRGIRANAVAPGIVGVGMAKRQWDTEPSYRTRARKAIPLGKMQTPESVAHAFLFLCSPMAAYMTGSVLLVDGGCSLYPMD</sequence>
<accession>A0A6B1DNR1</accession>
<dbReference type="InterPro" id="IPR002347">
    <property type="entry name" value="SDR_fam"/>
</dbReference>
<organism evidence="4">
    <name type="scientific">Caldilineaceae bacterium SB0662_bin_9</name>
    <dbReference type="NCBI Taxonomy" id="2605258"/>
    <lineage>
        <taxon>Bacteria</taxon>
        <taxon>Bacillati</taxon>
        <taxon>Chloroflexota</taxon>
        <taxon>Caldilineae</taxon>
        <taxon>Caldilineales</taxon>
        <taxon>Caldilineaceae</taxon>
    </lineage>
</organism>
<dbReference type="Pfam" id="PF13561">
    <property type="entry name" value="adh_short_C2"/>
    <property type="match status" value="1"/>
</dbReference>
<dbReference type="InterPro" id="IPR002645">
    <property type="entry name" value="STAS_dom"/>
</dbReference>
<dbReference type="InterPro" id="IPR036291">
    <property type="entry name" value="NAD(P)-bd_dom_sf"/>
</dbReference>
<dbReference type="CDD" id="cd05233">
    <property type="entry name" value="SDR_c"/>
    <property type="match status" value="1"/>
</dbReference>
<dbReference type="EMBL" id="VXPY01000013">
    <property type="protein sequence ID" value="MYD89160.1"/>
    <property type="molecule type" value="Genomic_DNA"/>
</dbReference>
<dbReference type="InterPro" id="IPR020904">
    <property type="entry name" value="Sc_DH/Rdtase_CS"/>
</dbReference>
<keyword evidence="2" id="KW-0560">Oxidoreductase</keyword>
<evidence type="ECO:0000259" key="3">
    <source>
        <dbReference type="PROSITE" id="PS50801"/>
    </source>
</evidence>
<dbReference type="PANTHER" id="PTHR43669">
    <property type="entry name" value="5-KETO-D-GLUCONATE 5-REDUCTASE"/>
    <property type="match status" value="1"/>
</dbReference>
<gene>
    <name evidence="4" type="ORF">F4Y08_02305</name>
</gene>
<name>A0A6B1DNR1_9CHLR</name>
<dbReference type="PROSITE" id="PS50801">
    <property type="entry name" value="STAS"/>
    <property type="match status" value="1"/>
</dbReference>
<dbReference type="SUPFAM" id="SSF51735">
    <property type="entry name" value="NAD(P)-binding Rossmann-fold domains"/>
    <property type="match status" value="1"/>
</dbReference>
<feature type="domain" description="STAS" evidence="3">
    <location>
        <begin position="1"/>
        <end position="86"/>
    </location>
</feature>
<dbReference type="PROSITE" id="PS00061">
    <property type="entry name" value="ADH_SHORT"/>
    <property type="match status" value="1"/>
</dbReference>
<reference evidence="4" key="1">
    <citation type="submission" date="2019-09" db="EMBL/GenBank/DDBJ databases">
        <title>Characterisation of the sponge microbiome using genome-centric metagenomics.</title>
        <authorList>
            <person name="Engelberts J.P."/>
            <person name="Robbins S.J."/>
            <person name="De Goeij J.M."/>
            <person name="Aranda M."/>
            <person name="Bell S.C."/>
            <person name="Webster N.S."/>
        </authorList>
    </citation>
    <scope>NUCLEOTIDE SEQUENCE</scope>
    <source>
        <strain evidence="4">SB0662_bin_9</strain>
    </source>
</reference>
<evidence type="ECO:0000313" key="4">
    <source>
        <dbReference type="EMBL" id="MYD89160.1"/>
    </source>
</evidence>
<dbReference type="PANTHER" id="PTHR43669:SF14">
    <property type="entry name" value="OXIDOREDUCTASE"/>
    <property type="match status" value="1"/>
</dbReference>
<proteinExistence type="inferred from homology"/>